<feature type="repeat" description="WD" evidence="3">
    <location>
        <begin position="340"/>
        <end position="379"/>
    </location>
</feature>
<organism evidence="5 6">
    <name type="scientific">Phycomyces blakesleeanus</name>
    <dbReference type="NCBI Taxonomy" id="4837"/>
    <lineage>
        <taxon>Eukaryota</taxon>
        <taxon>Fungi</taxon>
        <taxon>Fungi incertae sedis</taxon>
        <taxon>Mucoromycota</taxon>
        <taxon>Mucoromycotina</taxon>
        <taxon>Mucoromycetes</taxon>
        <taxon>Mucorales</taxon>
        <taxon>Phycomycetaceae</taxon>
        <taxon>Phycomyces</taxon>
    </lineage>
</organism>
<dbReference type="Proteomes" id="UP001448207">
    <property type="component" value="Unassembled WGS sequence"/>
</dbReference>
<dbReference type="InterPro" id="IPR001680">
    <property type="entry name" value="WD40_rpt"/>
</dbReference>
<dbReference type="InterPro" id="IPR020472">
    <property type="entry name" value="WD40_PAC1"/>
</dbReference>
<keyword evidence="1 3" id="KW-0853">WD repeat</keyword>
<dbReference type="SUPFAM" id="SSF81383">
    <property type="entry name" value="F-box domain"/>
    <property type="match status" value="1"/>
</dbReference>
<dbReference type="PROSITE" id="PS00678">
    <property type="entry name" value="WD_REPEATS_1"/>
    <property type="match status" value="2"/>
</dbReference>
<dbReference type="PRINTS" id="PR00320">
    <property type="entry name" value="GPROTEINBRPT"/>
</dbReference>
<dbReference type="PANTHER" id="PTHR19848:SF8">
    <property type="entry name" value="F-BOX AND WD REPEAT DOMAIN CONTAINING 7"/>
    <property type="match status" value="1"/>
</dbReference>
<dbReference type="InterPro" id="IPR036047">
    <property type="entry name" value="F-box-like_dom_sf"/>
</dbReference>
<dbReference type="InterPro" id="IPR001810">
    <property type="entry name" value="F-box_dom"/>
</dbReference>
<dbReference type="SUPFAM" id="SSF50978">
    <property type="entry name" value="WD40 repeat-like"/>
    <property type="match status" value="1"/>
</dbReference>
<dbReference type="CDD" id="cd09917">
    <property type="entry name" value="F-box_SF"/>
    <property type="match status" value="1"/>
</dbReference>
<evidence type="ECO:0000259" key="4">
    <source>
        <dbReference type="PROSITE" id="PS50181"/>
    </source>
</evidence>
<feature type="repeat" description="WD" evidence="3">
    <location>
        <begin position="380"/>
        <end position="419"/>
    </location>
</feature>
<keyword evidence="2" id="KW-0677">Repeat</keyword>
<reference evidence="5 6" key="1">
    <citation type="submission" date="2024-04" db="EMBL/GenBank/DDBJ databases">
        <title>Symmetric and asymmetric DNA N6-adenine methylation regulates different biological responses in Mucorales.</title>
        <authorList>
            <consortium name="Lawrence Berkeley National Laboratory"/>
            <person name="Lax C."/>
            <person name="Mondo S.J."/>
            <person name="Osorio-Concepcion M."/>
            <person name="Muszewska A."/>
            <person name="Corrochano-Luque M."/>
            <person name="Gutierrez G."/>
            <person name="Riley R."/>
            <person name="Lipzen A."/>
            <person name="Guo J."/>
            <person name="Hundley H."/>
            <person name="Amirebrahimi M."/>
            <person name="Ng V."/>
            <person name="Lorenzo-Gutierrez D."/>
            <person name="Binder U."/>
            <person name="Yang J."/>
            <person name="Song Y."/>
            <person name="Canovas D."/>
            <person name="Navarro E."/>
            <person name="Freitag M."/>
            <person name="Gabaldon T."/>
            <person name="Grigoriev I.V."/>
            <person name="Corrochano L.M."/>
            <person name="Nicolas F.E."/>
            <person name="Garre V."/>
        </authorList>
    </citation>
    <scope>NUCLEOTIDE SEQUENCE [LARGE SCALE GENOMIC DNA]</scope>
    <source>
        <strain evidence="5 6">L51</strain>
    </source>
</reference>
<dbReference type="Gene3D" id="1.20.1280.50">
    <property type="match status" value="1"/>
</dbReference>
<dbReference type="SMART" id="SM00320">
    <property type="entry name" value="WD40"/>
    <property type="match status" value="7"/>
</dbReference>
<feature type="repeat" description="WD" evidence="3">
    <location>
        <begin position="167"/>
        <end position="207"/>
    </location>
</feature>
<dbReference type="InterPro" id="IPR036322">
    <property type="entry name" value="WD40_repeat_dom_sf"/>
</dbReference>
<feature type="repeat" description="WD" evidence="3">
    <location>
        <begin position="260"/>
        <end position="299"/>
    </location>
</feature>
<comment type="caution">
    <text evidence="5">The sequence shown here is derived from an EMBL/GenBank/DDBJ whole genome shotgun (WGS) entry which is preliminary data.</text>
</comment>
<dbReference type="PROSITE" id="PS50294">
    <property type="entry name" value="WD_REPEATS_REGION"/>
    <property type="match status" value="5"/>
</dbReference>
<feature type="repeat" description="WD" evidence="3">
    <location>
        <begin position="300"/>
        <end position="339"/>
    </location>
</feature>
<name>A0ABR3B924_PHYBL</name>
<protein>
    <submittedName>
        <fullName evidence="5">WD40-repeat-containing domain protein</fullName>
    </submittedName>
</protein>
<evidence type="ECO:0000313" key="6">
    <source>
        <dbReference type="Proteomes" id="UP001448207"/>
    </source>
</evidence>
<evidence type="ECO:0000256" key="1">
    <source>
        <dbReference type="ARBA" id="ARBA00022574"/>
    </source>
</evidence>
<feature type="repeat" description="WD" evidence="3">
    <location>
        <begin position="217"/>
        <end position="250"/>
    </location>
</feature>
<dbReference type="CDD" id="cd00200">
    <property type="entry name" value="WD40"/>
    <property type="match status" value="1"/>
</dbReference>
<dbReference type="Pfam" id="PF12937">
    <property type="entry name" value="F-box-like"/>
    <property type="match status" value="1"/>
</dbReference>
<dbReference type="PROSITE" id="PS50082">
    <property type="entry name" value="WD_REPEATS_2"/>
    <property type="match status" value="6"/>
</dbReference>
<dbReference type="PROSITE" id="PS50181">
    <property type="entry name" value="FBOX"/>
    <property type="match status" value="1"/>
</dbReference>
<gene>
    <name evidence="5" type="ORF">J3Q64DRAFT_1845648</name>
</gene>
<dbReference type="Gene3D" id="2.130.10.10">
    <property type="entry name" value="YVTN repeat-like/Quinoprotein amine dehydrogenase"/>
    <property type="match status" value="2"/>
</dbReference>
<sequence>MTRSYSHFQLSDFFSKGSIQKPTSFPGSSTPTCLAIVQHRNGSLATKPLVPNKKRSKHKTHNAFRRIFQKAQQPIQVLKKTQRLCSLPTEILVSIISFLDLPALLSLSSTCHLWHRLCSPRNHIVWNELVKADYPTSLQLGDPYAVYRENHALIKRWNAGQAKVSHLTGHQDNVYCMAWVSKSLFVSGSRDCSLKMWDISSNSSSSSSVSPGPVKSKTVHQGSILCLGVSEDKSILVTGSSDSTCIVWSLPDLTPKPLVFRNHQSGILDLCLALQYCVSSSRDNTVRVWNHTTAKECHSLVGHSGPVNALDAEGPWVVSASGDTTLRLWDVRTGECLRTFSGHAMGLTCVKIQASMIYSGGQDGRVKIWDQNTGMCTMTLVGHTKLIRAVTCQDGKVVSGSYDRTLRVWDAKTGKCVLRYQSEDFGWIFSVLMNRTQMISAGQSKQIMALDFGLNSLTNHSNIEI</sequence>
<keyword evidence="6" id="KW-1185">Reference proteome</keyword>
<evidence type="ECO:0000313" key="5">
    <source>
        <dbReference type="EMBL" id="KAL0092390.1"/>
    </source>
</evidence>
<proteinExistence type="predicted"/>
<evidence type="ECO:0000256" key="2">
    <source>
        <dbReference type="ARBA" id="ARBA00022737"/>
    </source>
</evidence>
<dbReference type="EMBL" id="JBCLYO010000002">
    <property type="protein sequence ID" value="KAL0092390.1"/>
    <property type="molecule type" value="Genomic_DNA"/>
</dbReference>
<feature type="domain" description="F-box" evidence="4">
    <location>
        <begin position="81"/>
        <end position="129"/>
    </location>
</feature>
<dbReference type="Pfam" id="PF00400">
    <property type="entry name" value="WD40"/>
    <property type="match status" value="6"/>
</dbReference>
<dbReference type="SMART" id="SM00256">
    <property type="entry name" value="FBOX"/>
    <property type="match status" value="1"/>
</dbReference>
<dbReference type="InterPro" id="IPR019775">
    <property type="entry name" value="WD40_repeat_CS"/>
</dbReference>
<dbReference type="PANTHER" id="PTHR19848">
    <property type="entry name" value="WD40 REPEAT PROTEIN"/>
    <property type="match status" value="1"/>
</dbReference>
<dbReference type="InterPro" id="IPR015943">
    <property type="entry name" value="WD40/YVTN_repeat-like_dom_sf"/>
</dbReference>
<evidence type="ECO:0000256" key="3">
    <source>
        <dbReference type="PROSITE-ProRule" id="PRU00221"/>
    </source>
</evidence>
<accession>A0ABR3B924</accession>